<evidence type="ECO:0000313" key="1">
    <source>
        <dbReference type="EMBL" id="SFV89003.1"/>
    </source>
</evidence>
<dbReference type="EMBL" id="FPHZ01000194">
    <property type="protein sequence ID" value="SFV89003.1"/>
    <property type="molecule type" value="Genomic_DNA"/>
</dbReference>
<accession>A0A1W1E4W9</accession>
<gene>
    <name evidence="1" type="ORF">MNB_SUP05-SYMBIONT-5-82</name>
</gene>
<dbReference type="AlphaFoldDB" id="A0A1W1E4W9"/>
<name>A0A1W1E4W9_9ZZZZ</name>
<reference evidence="1" key="1">
    <citation type="submission" date="2016-10" db="EMBL/GenBank/DDBJ databases">
        <authorList>
            <person name="de Groot N.N."/>
        </authorList>
    </citation>
    <scope>NUCLEOTIDE SEQUENCE</scope>
</reference>
<proteinExistence type="predicted"/>
<sequence length="45" mass="5015">MKLLLALLFGVMAIVYLNYAPNKSFQPTANARRLNLIVMCGKTSE</sequence>
<protein>
    <submittedName>
        <fullName evidence="1">Uncharacterized protein</fullName>
    </submittedName>
</protein>
<organism evidence="1">
    <name type="scientific">hydrothermal vent metagenome</name>
    <dbReference type="NCBI Taxonomy" id="652676"/>
    <lineage>
        <taxon>unclassified sequences</taxon>
        <taxon>metagenomes</taxon>
        <taxon>ecological metagenomes</taxon>
    </lineage>
</organism>